<name>A0A518E425_9BACT</name>
<dbReference type="KEGG" id="lcre:Pla8534_67510"/>
<sequence>MFSSNRLKKRRRRGFTLVLFVLFLMCCMAMAAVVIDIGFVRLSKRQMQSLTDAAALGIQRELDDPQLQPFVMSDVMSEAGPTLDFEDDGMLLSGEFRAHPKLGSNSTGRWIPTLQAPQGNPADDILIGAYQSEKKQHGEVSVDPTSPDYYRREDFDMDATESNSDVLVRLRRTGEQLAPGGSSGPPTPFFFGRGLVIGGSPDVWQRIERGTFVRQTSIAQRTPAMSVGPYIAPTEGDGPGPGIVGLINVQVSLADWQSPGDQLDATQFEIYDPGELSFTSIGDPAKESSETEIISTQPEDYPDNSGYVTIIADDLTTFDDKVVIGFGYVVVDQDEQVLTRQSRRGYRNTSATPRPLRNLSGEQWEDLLAANAQLFSSSDSVVSAPVLVRSED</sequence>
<dbReference type="OrthoDB" id="279002at2"/>
<feature type="domain" description="Putative Flp pilus-assembly TadG-like N-terminal" evidence="1">
    <location>
        <begin position="16"/>
        <end position="56"/>
    </location>
</feature>
<organism evidence="2 3">
    <name type="scientific">Lignipirellula cremea</name>
    <dbReference type="NCBI Taxonomy" id="2528010"/>
    <lineage>
        <taxon>Bacteria</taxon>
        <taxon>Pseudomonadati</taxon>
        <taxon>Planctomycetota</taxon>
        <taxon>Planctomycetia</taxon>
        <taxon>Pirellulales</taxon>
        <taxon>Pirellulaceae</taxon>
        <taxon>Lignipirellula</taxon>
    </lineage>
</organism>
<reference evidence="2 3" key="1">
    <citation type="submission" date="2019-02" db="EMBL/GenBank/DDBJ databases">
        <title>Deep-cultivation of Planctomycetes and their phenomic and genomic characterization uncovers novel biology.</title>
        <authorList>
            <person name="Wiegand S."/>
            <person name="Jogler M."/>
            <person name="Boedeker C."/>
            <person name="Pinto D."/>
            <person name="Vollmers J."/>
            <person name="Rivas-Marin E."/>
            <person name="Kohn T."/>
            <person name="Peeters S.H."/>
            <person name="Heuer A."/>
            <person name="Rast P."/>
            <person name="Oberbeckmann S."/>
            <person name="Bunk B."/>
            <person name="Jeske O."/>
            <person name="Meyerdierks A."/>
            <person name="Storesund J.E."/>
            <person name="Kallscheuer N."/>
            <person name="Luecker S."/>
            <person name="Lage O.M."/>
            <person name="Pohl T."/>
            <person name="Merkel B.J."/>
            <person name="Hornburger P."/>
            <person name="Mueller R.-W."/>
            <person name="Bruemmer F."/>
            <person name="Labrenz M."/>
            <person name="Spormann A.M."/>
            <person name="Op den Camp H."/>
            <person name="Overmann J."/>
            <person name="Amann R."/>
            <person name="Jetten M.S.M."/>
            <person name="Mascher T."/>
            <person name="Medema M.H."/>
            <person name="Devos D.P."/>
            <person name="Kaster A.-K."/>
            <person name="Ovreas L."/>
            <person name="Rohde M."/>
            <person name="Galperin M.Y."/>
            <person name="Jogler C."/>
        </authorList>
    </citation>
    <scope>NUCLEOTIDE SEQUENCE [LARGE SCALE GENOMIC DNA]</scope>
    <source>
        <strain evidence="2 3">Pla85_3_4</strain>
    </source>
</reference>
<evidence type="ECO:0000313" key="2">
    <source>
        <dbReference type="EMBL" id="QDU98840.1"/>
    </source>
</evidence>
<dbReference type="Proteomes" id="UP000317648">
    <property type="component" value="Chromosome"/>
</dbReference>
<dbReference type="InterPro" id="IPR028087">
    <property type="entry name" value="Tad_N"/>
</dbReference>
<keyword evidence="3" id="KW-1185">Reference proteome</keyword>
<dbReference type="EMBL" id="CP036433">
    <property type="protein sequence ID" value="QDU98840.1"/>
    <property type="molecule type" value="Genomic_DNA"/>
</dbReference>
<dbReference type="RefSeq" id="WP_145058400.1">
    <property type="nucleotide sequence ID" value="NZ_CP036433.1"/>
</dbReference>
<gene>
    <name evidence="2" type="ORF">Pla8534_67510</name>
</gene>
<protein>
    <recommendedName>
        <fullName evidence="1">Putative Flp pilus-assembly TadG-like N-terminal domain-containing protein</fullName>
    </recommendedName>
</protein>
<accession>A0A518E425</accession>
<proteinExistence type="predicted"/>
<dbReference type="AlphaFoldDB" id="A0A518E425"/>
<dbReference type="Pfam" id="PF13400">
    <property type="entry name" value="Tad"/>
    <property type="match status" value="1"/>
</dbReference>
<evidence type="ECO:0000259" key="1">
    <source>
        <dbReference type="Pfam" id="PF13400"/>
    </source>
</evidence>
<evidence type="ECO:0000313" key="3">
    <source>
        <dbReference type="Proteomes" id="UP000317648"/>
    </source>
</evidence>